<keyword evidence="12 24" id="KW-0418">Kinase</keyword>
<sequence>MSGTRPPRKTGLAHFVAAAGYSIGGARRLWRESAFRQEVLALGALVVIFAVTGATMAEFLGLLILSLIVLAVEALNTAIEELVDNASPGWSEFAKNTKDLGSFAVMCALVATGLYALWVVVL</sequence>
<keyword evidence="17 24" id="KW-0472">Membrane</keyword>
<keyword evidence="10 23" id="KW-0479">Metal-binding</keyword>
<comment type="caution">
    <text evidence="24">Lacks conserved residue(s) required for the propagation of feature annotation.</text>
</comment>
<comment type="subcellular location">
    <subcellularLocation>
        <location evidence="1 24">Cell inner membrane</location>
        <topology evidence="1 24">Multi-pass membrane protein</topology>
    </subcellularLocation>
</comment>
<comment type="catalytic activity">
    <reaction evidence="24">
        <text>a 1,2-diacyl-sn-glycerol + ATP = a 1,2-diacyl-sn-glycero-3-phosphate + ADP + H(+)</text>
        <dbReference type="Rhea" id="RHEA:10272"/>
        <dbReference type="ChEBI" id="CHEBI:15378"/>
        <dbReference type="ChEBI" id="CHEBI:17815"/>
        <dbReference type="ChEBI" id="CHEBI:30616"/>
        <dbReference type="ChEBI" id="CHEBI:58608"/>
        <dbReference type="ChEBI" id="CHEBI:456216"/>
        <dbReference type="EC" id="2.7.1.107"/>
    </reaction>
</comment>
<evidence type="ECO:0000256" key="23">
    <source>
        <dbReference type="PIRSR" id="PIRSR600829-4"/>
    </source>
</evidence>
<dbReference type="InterPro" id="IPR033718">
    <property type="entry name" value="DAGK_prok"/>
</dbReference>
<keyword evidence="5" id="KW-1003">Cell membrane</keyword>
<evidence type="ECO:0000256" key="9">
    <source>
        <dbReference type="ARBA" id="ARBA00022692"/>
    </source>
</evidence>
<dbReference type="OrthoDB" id="9796011at2"/>
<keyword evidence="6" id="KW-0444">Lipid biosynthesis</keyword>
<evidence type="ECO:0000256" key="14">
    <source>
        <dbReference type="ARBA" id="ARBA00022842"/>
    </source>
</evidence>
<evidence type="ECO:0000256" key="2">
    <source>
        <dbReference type="ARBA" id="ARBA00005967"/>
    </source>
</evidence>
<keyword evidence="14 23" id="KW-0460">Magnesium</keyword>
<feature type="binding site" evidence="23">
    <location>
        <position position="32"/>
    </location>
    <ligand>
        <name>a divalent metal cation</name>
        <dbReference type="ChEBI" id="CHEBI:60240"/>
    </ligand>
</feature>
<feature type="binding site" evidence="21">
    <location>
        <begin position="34"/>
        <end position="38"/>
    </location>
    <ligand>
        <name>substrate</name>
    </ligand>
</feature>
<dbReference type="GO" id="GO:0046872">
    <property type="term" value="F:metal ion binding"/>
    <property type="evidence" value="ECO:0007669"/>
    <property type="project" value="UniProtKB-KW"/>
</dbReference>
<feature type="binding site" evidence="22">
    <location>
        <begin position="98"/>
        <end position="99"/>
    </location>
    <ligand>
        <name>ATP</name>
        <dbReference type="ChEBI" id="CHEBI:30616"/>
    </ligand>
</feature>
<evidence type="ECO:0000313" key="26">
    <source>
        <dbReference type="Proteomes" id="UP000282002"/>
    </source>
</evidence>
<feature type="active site" description="Proton acceptor" evidence="20">
    <location>
        <position position="73"/>
    </location>
</feature>
<evidence type="ECO:0000256" key="5">
    <source>
        <dbReference type="ARBA" id="ARBA00022475"/>
    </source>
</evidence>
<accession>A0A3S8U8G9</accession>
<dbReference type="EC" id="2.7.1.107" evidence="3 24"/>
<proteinExistence type="inferred from homology"/>
<protein>
    <recommendedName>
        <fullName evidence="4 24">Diacylglycerol kinase</fullName>
        <ecNumber evidence="3 24">2.7.1.107</ecNumber>
    </recommendedName>
</protein>
<evidence type="ECO:0000256" key="22">
    <source>
        <dbReference type="PIRSR" id="PIRSR600829-3"/>
    </source>
</evidence>
<evidence type="ECO:0000256" key="4">
    <source>
        <dbReference type="ARBA" id="ARBA00017575"/>
    </source>
</evidence>
<reference evidence="25 26" key="1">
    <citation type="submission" date="2018-12" db="EMBL/GenBank/DDBJ databases">
        <title>Complete genome sequencing of Tabrizicola sp. K13M18.</title>
        <authorList>
            <person name="Bae J.-W."/>
        </authorList>
    </citation>
    <scope>NUCLEOTIDE SEQUENCE [LARGE SCALE GENOMIC DNA]</scope>
    <source>
        <strain evidence="25 26">K13M18</strain>
    </source>
</reference>
<dbReference type="PROSITE" id="PS01069">
    <property type="entry name" value="DAGK_PROKAR"/>
    <property type="match status" value="1"/>
</dbReference>
<evidence type="ECO:0000256" key="8">
    <source>
        <dbReference type="ARBA" id="ARBA00022679"/>
    </source>
</evidence>
<evidence type="ECO:0000256" key="7">
    <source>
        <dbReference type="ARBA" id="ARBA00022519"/>
    </source>
</evidence>
<evidence type="ECO:0000256" key="18">
    <source>
        <dbReference type="ARBA" id="ARBA00023209"/>
    </source>
</evidence>
<evidence type="ECO:0000256" key="3">
    <source>
        <dbReference type="ARBA" id="ARBA00012133"/>
    </source>
</evidence>
<evidence type="ECO:0000256" key="19">
    <source>
        <dbReference type="ARBA" id="ARBA00023264"/>
    </source>
</evidence>
<dbReference type="EMBL" id="CP034328">
    <property type="protein sequence ID" value="AZL59820.1"/>
    <property type="molecule type" value="Genomic_DNA"/>
</dbReference>
<evidence type="ECO:0000256" key="24">
    <source>
        <dbReference type="RuleBase" id="RU363065"/>
    </source>
</evidence>
<dbReference type="PANTHER" id="PTHR34299:SF1">
    <property type="entry name" value="DIACYLGLYCEROL KINASE"/>
    <property type="match status" value="1"/>
</dbReference>
<feature type="binding site" evidence="22">
    <location>
        <position position="80"/>
    </location>
    <ligand>
        <name>ATP</name>
        <dbReference type="ChEBI" id="CHEBI:30616"/>
    </ligand>
</feature>
<dbReference type="AlphaFoldDB" id="A0A3S8U8G9"/>
<feature type="transmembrane region" description="Helical" evidence="24">
    <location>
        <begin position="100"/>
        <end position="121"/>
    </location>
</feature>
<evidence type="ECO:0000256" key="16">
    <source>
        <dbReference type="ARBA" id="ARBA00023098"/>
    </source>
</evidence>
<evidence type="ECO:0000256" key="12">
    <source>
        <dbReference type="ARBA" id="ARBA00022777"/>
    </source>
</evidence>
<keyword evidence="7 24" id="KW-0997">Cell inner membrane</keyword>
<dbReference type="PANTHER" id="PTHR34299">
    <property type="entry name" value="DIACYLGLYCEROL KINASE"/>
    <property type="match status" value="1"/>
</dbReference>
<dbReference type="RefSeq" id="WP_125326015.1">
    <property type="nucleotide sequence ID" value="NZ_CP034328.1"/>
</dbReference>
<comment type="cofactor">
    <cofactor evidence="23">
        <name>Mg(2+)</name>
        <dbReference type="ChEBI" id="CHEBI:18420"/>
    </cofactor>
    <text evidence="23">Mn(2+), Zn(2+), Cd(2+) and Co(2+) support activity to lesser extents.</text>
</comment>
<dbReference type="KEGG" id="taw:EI545_13830"/>
<evidence type="ECO:0000313" key="25">
    <source>
        <dbReference type="EMBL" id="AZL59820.1"/>
    </source>
</evidence>
<feature type="binding site" evidence="21">
    <location>
        <position position="102"/>
    </location>
    <ligand>
        <name>substrate</name>
    </ligand>
</feature>
<dbReference type="Proteomes" id="UP000282002">
    <property type="component" value="Chromosome"/>
</dbReference>
<dbReference type="InterPro" id="IPR000829">
    <property type="entry name" value="DAGK"/>
</dbReference>
<evidence type="ECO:0000256" key="11">
    <source>
        <dbReference type="ARBA" id="ARBA00022741"/>
    </source>
</evidence>
<dbReference type="Gene3D" id="1.10.287.3610">
    <property type="match status" value="1"/>
</dbReference>
<evidence type="ECO:0000256" key="6">
    <source>
        <dbReference type="ARBA" id="ARBA00022516"/>
    </source>
</evidence>
<keyword evidence="16 24" id="KW-0443">Lipid metabolism</keyword>
<evidence type="ECO:0000256" key="15">
    <source>
        <dbReference type="ARBA" id="ARBA00022989"/>
    </source>
</evidence>
<keyword evidence="19 24" id="KW-1208">Phospholipid metabolism</keyword>
<dbReference type="GO" id="GO:0005886">
    <property type="term" value="C:plasma membrane"/>
    <property type="evidence" value="ECO:0007669"/>
    <property type="project" value="UniProtKB-SubCell"/>
</dbReference>
<evidence type="ECO:0000256" key="13">
    <source>
        <dbReference type="ARBA" id="ARBA00022840"/>
    </source>
</evidence>
<evidence type="ECO:0000256" key="10">
    <source>
        <dbReference type="ARBA" id="ARBA00022723"/>
    </source>
</evidence>
<gene>
    <name evidence="25" type="ORF">EI545_13830</name>
</gene>
<keyword evidence="26" id="KW-1185">Reference proteome</keyword>
<evidence type="ECO:0000256" key="21">
    <source>
        <dbReference type="PIRSR" id="PIRSR600829-2"/>
    </source>
</evidence>
<organism evidence="25 26">
    <name type="scientific">Tabrizicola piscis</name>
    <dbReference type="NCBI Taxonomy" id="2494374"/>
    <lineage>
        <taxon>Bacteria</taxon>
        <taxon>Pseudomonadati</taxon>
        <taxon>Pseudomonadota</taxon>
        <taxon>Alphaproteobacteria</taxon>
        <taxon>Rhodobacterales</taxon>
        <taxon>Paracoccaceae</taxon>
        <taxon>Tabrizicola</taxon>
    </lineage>
</organism>
<feature type="binding site" evidence="21">
    <location>
        <position position="73"/>
    </location>
    <ligand>
        <name>substrate</name>
    </ligand>
</feature>
<keyword evidence="18" id="KW-0594">Phospholipid biosynthesis</keyword>
<dbReference type="InterPro" id="IPR036945">
    <property type="entry name" value="DAGK_sf"/>
</dbReference>
<dbReference type="CDD" id="cd14264">
    <property type="entry name" value="DAGK_IM"/>
    <property type="match status" value="1"/>
</dbReference>
<keyword evidence="15 24" id="KW-1133">Transmembrane helix</keyword>
<feature type="binding site" evidence="22">
    <location>
        <position position="21"/>
    </location>
    <ligand>
        <name>ATP</name>
        <dbReference type="ChEBI" id="CHEBI:30616"/>
    </ligand>
</feature>
<feature type="binding site" evidence="22">
    <location>
        <position position="32"/>
    </location>
    <ligand>
        <name>ATP</name>
        <dbReference type="ChEBI" id="CHEBI:30616"/>
    </ligand>
</feature>
<evidence type="ECO:0000256" key="20">
    <source>
        <dbReference type="PIRSR" id="PIRSR600829-1"/>
    </source>
</evidence>
<dbReference type="GO" id="GO:0004143">
    <property type="term" value="F:ATP-dependent diacylglycerol kinase activity"/>
    <property type="evidence" value="ECO:0007669"/>
    <property type="project" value="UniProtKB-EC"/>
</dbReference>
<keyword evidence="9 24" id="KW-0812">Transmembrane</keyword>
<keyword evidence="8 24" id="KW-0808">Transferase</keyword>
<evidence type="ECO:0000256" key="1">
    <source>
        <dbReference type="ARBA" id="ARBA00004429"/>
    </source>
</evidence>
<dbReference type="GO" id="GO:0005524">
    <property type="term" value="F:ATP binding"/>
    <property type="evidence" value="ECO:0007669"/>
    <property type="project" value="UniProtKB-KW"/>
</dbReference>
<keyword evidence="11 22" id="KW-0547">Nucleotide-binding</keyword>
<dbReference type="GO" id="GO:0006654">
    <property type="term" value="P:phosphatidic acid biosynthetic process"/>
    <property type="evidence" value="ECO:0007669"/>
    <property type="project" value="InterPro"/>
</dbReference>
<feature type="binding site" evidence="23">
    <location>
        <position position="80"/>
    </location>
    <ligand>
        <name>a divalent metal cation</name>
        <dbReference type="ChEBI" id="CHEBI:60240"/>
    </ligand>
</feature>
<feature type="transmembrane region" description="Helical" evidence="24">
    <location>
        <begin position="42"/>
        <end position="72"/>
    </location>
</feature>
<dbReference type="Pfam" id="PF01219">
    <property type="entry name" value="DAGK_prokar"/>
    <property type="match status" value="1"/>
</dbReference>
<comment type="function">
    <text evidence="24">Catalyzes the ATP-dependent phosphorylation of sn-l,2-diacylglycerol (DAG) to phosphatidic acid. Involved in the recycling of diacylglycerol produced as a by-product during membrane-derived oligosaccharide (MDO) biosynthesis.</text>
</comment>
<name>A0A3S8U8G9_9RHOB</name>
<keyword evidence="13 22" id="KW-0067">ATP-binding</keyword>
<comment type="similarity">
    <text evidence="2 24">Belongs to the bacterial diacylglycerol kinase family.</text>
</comment>
<evidence type="ECO:0000256" key="17">
    <source>
        <dbReference type="ARBA" id="ARBA00023136"/>
    </source>
</evidence>